<dbReference type="EMBL" id="KZ345039">
    <property type="protein sequence ID" value="PIO76623.1"/>
    <property type="molecule type" value="Genomic_DNA"/>
</dbReference>
<evidence type="ECO:0000313" key="5">
    <source>
        <dbReference type="EMBL" id="PIO76623.1"/>
    </source>
</evidence>
<dbReference type="Gene3D" id="3.40.50.300">
    <property type="entry name" value="P-loop containing nucleotide triphosphate hydrolases"/>
    <property type="match status" value="1"/>
</dbReference>
<dbReference type="GO" id="GO:0003724">
    <property type="term" value="F:RNA helicase activity"/>
    <property type="evidence" value="ECO:0007669"/>
    <property type="project" value="TreeGrafter"/>
</dbReference>
<dbReference type="AlphaFoldDB" id="A0A2G9V2B6"/>
<keyword evidence="2" id="KW-0378">Hydrolase</keyword>
<accession>A0A2G9V2B6</accession>
<keyword evidence="6" id="KW-1185">Reference proteome</keyword>
<dbReference type="Proteomes" id="UP000230423">
    <property type="component" value="Unassembled WGS sequence"/>
</dbReference>
<keyword evidence="3" id="KW-0347">Helicase</keyword>
<evidence type="ECO:0000313" key="6">
    <source>
        <dbReference type="Proteomes" id="UP000230423"/>
    </source>
</evidence>
<evidence type="ECO:0000256" key="4">
    <source>
        <dbReference type="ARBA" id="ARBA00022840"/>
    </source>
</evidence>
<keyword evidence="1" id="KW-0547">Nucleotide-binding</keyword>
<dbReference type="SUPFAM" id="SSF52540">
    <property type="entry name" value="P-loop containing nucleoside triphosphate hydrolases"/>
    <property type="match status" value="1"/>
</dbReference>
<dbReference type="PANTHER" id="PTHR47959:SF1">
    <property type="entry name" value="ATP-DEPENDENT RNA HELICASE DBPA"/>
    <property type="match status" value="1"/>
</dbReference>
<dbReference type="OrthoDB" id="10259843at2759"/>
<dbReference type="InterPro" id="IPR050079">
    <property type="entry name" value="DEAD_box_RNA_helicase"/>
</dbReference>
<dbReference type="InterPro" id="IPR027417">
    <property type="entry name" value="P-loop_NTPase"/>
</dbReference>
<evidence type="ECO:0000256" key="1">
    <source>
        <dbReference type="ARBA" id="ARBA00022741"/>
    </source>
</evidence>
<dbReference type="GO" id="GO:0005829">
    <property type="term" value="C:cytosol"/>
    <property type="evidence" value="ECO:0007669"/>
    <property type="project" value="TreeGrafter"/>
</dbReference>
<evidence type="ECO:0000256" key="3">
    <source>
        <dbReference type="ARBA" id="ARBA00022806"/>
    </source>
</evidence>
<gene>
    <name evidence="5" type="ORF">TELCIR_01309</name>
</gene>
<evidence type="ECO:0000256" key="2">
    <source>
        <dbReference type="ARBA" id="ARBA00022801"/>
    </source>
</evidence>
<dbReference type="GO" id="GO:0005524">
    <property type="term" value="F:ATP binding"/>
    <property type="evidence" value="ECO:0007669"/>
    <property type="project" value="UniProtKB-KW"/>
</dbReference>
<protein>
    <recommendedName>
        <fullName evidence="7">DEAD/DEAH box helicase domain-containing protein</fullName>
    </recommendedName>
</protein>
<dbReference type="PANTHER" id="PTHR47959">
    <property type="entry name" value="ATP-DEPENDENT RNA HELICASE RHLE-RELATED"/>
    <property type="match status" value="1"/>
</dbReference>
<reference evidence="5 6" key="1">
    <citation type="submission" date="2015-09" db="EMBL/GenBank/DDBJ databases">
        <title>Draft genome of the parasitic nematode Teladorsagia circumcincta isolate WARC Sus (inbred).</title>
        <authorList>
            <person name="Mitreva M."/>
        </authorList>
    </citation>
    <scope>NUCLEOTIDE SEQUENCE [LARGE SCALE GENOMIC DNA]</scope>
    <source>
        <strain evidence="5 6">S</strain>
    </source>
</reference>
<dbReference type="GO" id="GO:0016787">
    <property type="term" value="F:hydrolase activity"/>
    <property type="evidence" value="ECO:0007669"/>
    <property type="project" value="UniProtKB-KW"/>
</dbReference>
<name>A0A2G9V2B6_TELCI</name>
<keyword evidence="4" id="KW-0067">ATP-binding</keyword>
<sequence length="133" mass="14903">MTGFISVGHVGRSGVALIRLGHFKIFIARKIRTVRYIGVCSPVRPCGLDLKTQEAALRSGPDVVVATPGRLIDHLHNSPSFSLNNVEVFSVLTVRLLELISYFIKYCLDENCLANADLNHFCSRFMSHSRMWL</sequence>
<evidence type="ECO:0008006" key="7">
    <source>
        <dbReference type="Google" id="ProtNLM"/>
    </source>
</evidence>
<organism evidence="5 6">
    <name type="scientific">Teladorsagia circumcincta</name>
    <name type="common">Brown stomach worm</name>
    <name type="synonym">Ostertagia circumcincta</name>
    <dbReference type="NCBI Taxonomy" id="45464"/>
    <lineage>
        <taxon>Eukaryota</taxon>
        <taxon>Metazoa</taxon>
        <taxon>Ecdysozoa</taxon>
        <taxon>Nematoda</taxon>
        <taxon>Chromadorea</taxon>
        <taxon>Rhabditida</taxon>
        <taxon>Rhabditina</taxon>
        <taxon>Rhabditomorpha</taxon>
        <taxon>Strongyloidea</taxon>
        <taxon>Trichostrongylidae</taxon>
        <taxon>Teladorsagia</taxon>
    </lineage>
</organism>
<proteinExistence type="predicted"/>